<dbReference type="EMBL" id="CP028918">
    <property type="protein sequence ID" value="AWB48890.1"/>
    <property type="molecule type" value="Genomic_DNA"/>
</dbReference>
<evidence type="ECO:0000313" key="1">
    <source>
        <dbReference type="EMBL" id="AWB48890.1"/>
    </source>
</evidence>
<evidence type="ECO:0000313" key="2">
    <source>
        <dbReference type="Proteomes" id="UP000244496"/>
    </source>
</evidence>
<keyword evidence="2" id="KW-1185">Reference proteome</keyword>
<accession>A0A2S0UMA1</accession>
<dbReference type="Proteomes" id="UP000244496">
    <property type="component" value="Chromosome"/>
</dbReference>
<organism evidence="1 2">
    <name type="scientific">Paragemmobacter aquarius</name>
    <dbReference type="NCBI Taxonomy" id="2169400"/>
    <lineage>
        <taxon>Bacteria</taxon>
        <taxon>Pseudomonadati</taxon>
        <taxon>Pseudomonadota</taxon>
        <taxon>Alphaproteobacteria</taxon>
        <taxon>Rhodobacterales</taxon>
        <taxon>Paracoccaceae</taxon>
        <taxon>Paragemmobacter</taxon>
    </lineage>
</organism>
<name>A0A2S0UMA1_9RHOB</name>
<protein>
    <recommendedName>
        <fullName evidence="3">Phage tail tube protein, TTP</fullName>
    </recommendedName>
</protein>
<dbReference type="OrthoDB" id="6976379at2"/>
<dbReference type="Gene3D" id="4.10.410.40">
    <property type="match status" value="1"/>
</dbReference>
<sequence length="159" mass="16795">MAFYSIKGSKWSIGGALAMKSADFVSGDFTSQTWVEIKEPEVMGAIGDTFAELAFDNVTDGRTKVAKGNRKAGAIELTFALDPTDPGQLALRAAFLSESDFAFKIELADKPTAGAAPKNSTRMFIAKVMACNDTTDGIGKLVATLQPNSNLVVTHASPT</sequence>
<reference evidence="1 2" key="1">
    <citation type="submission" date="2018-04" db="EMBL/GenBank/DDBJ databases">
        <title>Genome sequencing of Gemmobacter.</title>
        <authorList>
            <person name="Yi H."/>
            <person name="Baek M.-G."/>
        </authorList>
    </citation>
    <scope>NUCLEOTIDE SEQUENCE [LARGE SCALE GENOMIC DNA]</scope>
    <source>
        <strain evidence="1 2">HYN0069</strain>
    </source>
</reference>
<evidence type="ECO:0008006" key="3">
    <source>
        <dbReference type="Google" id="ProtNLM"/>
    </source>
</evidence>
<dbReference type="KEGG" id="geh:HYN69_10600"/>
<dbReference type="AlphaFoldDB" id="A0A2S0UMA1"/>
<dbReference type="RefSeq" id="WP_108435709.1">
    <property type="nucleotide sequence ID" value="NZ_CP028918.1"/>
</dbReference>
<gene>
    <name evidence="1" type="ORF">HYN69_10600</name>
</gene>
<proteinExistence type="predicted"/>